<evidence type="ECO:0000259" key="1">
    <source>
        <dbReference type="Pfam" id="PF00004"/>
    </source>
</evidence>
<feature type="domain" description="ATPase AAA-type core" evidence="1">
    <location>
        <begin position="63"/>
        <end position="98"/>
    </location>
</feature>
<dbReference type="Pfam" id="PF00004">
    <property type="entry name" value="AAA"/>
    <property type="match status" value="1"/>
</dbReference>
<dbReference type="EMBL" id="AGUE01000117">
    <property type="protein sequence ID" value="EHK99428.1"/>
    <property type="molecule type" value="Genomic_DNA"/>
</dbReference>
<dbReference type="Gene3D" id="3.40.50.300">
    <property type="entry name" value="P-loop containing nucleotide triphosphate hydrolases"/>
    <property type="match status" value="1"/>
</dbReference>
<evidence type="ECO:0000259" key="2">
    <source>
        <dbReference type="Pfam" id="PF23232"/>
    </source>
</evidence>
<dbReference type="PANTHER" id="PTHR46411">
    <property type="entry name" value="FAMILY ATPASE, PUTATIVE-RELATED"/>
    <property type="match status" value="1"/>
</dbReference>
<keyword evidence="4" id="KW-1185">Reference proteome</keyword>
<dbReference type="GO" id="GO:0016887">
    <property type="term" value="F:ATP hydrolysis activity"/>
    <property type="evidence" value="ECO:0007669"/>
    <property type="project" value="InterPro"/>
</dbReference>
<accession>H0EPY6</accession>
<evidence type="ECO:0000313" key="4">
    <source>
        <dbReference type="Proteomes" id="UP000005446"/>
    </source>
</evidence>
<evidence type="ECO:0000313" key="3">
    <source>
        <dbReference type="EMBL" id="EHK99428.1"/>
    </source>
</evidence>
<organism evidence="3 4">
    <name type="scientific">Glarea lozoyensis (strain ATCC 74030 / MF5533)</name>
    <dbReference type="NCBI Taxonomy" id="1104152"/>
    <lineage>
        <taxon>Eukaryota</taxon>
        <taxon>Fungi</taxon>
        <taxon>Dikarya</taxon>
        <taxon>Ascomycota</taxon>
        <taxon>Pezizomycotina</taxon>
        <taxon>Leotiomycetes</taxon>
        <taxon>Helotiales</taxon>
        <taxon>Helotiaceae</taxon>
        <taxon>Glarea</taxon>
    </lineage>
</organism>
<reference evidence="3 4" key="1">
    <citation type="journal article" date="2012" name="Eukaryot. Cell">
        <title>Genome sequence of the fungus Glarea lozoyensis: the first genome sequence of a species from the Helotiaceae family.</title>
        <authorList>
            <person name="Youssar L."/>
            <person name="Gruening B.A."/>
            <person name="Erxleben A."/>
            <person name="Guenther S."/>
            <person name="Huettel W."/>
        </authorList>
    </citation>
    <scope>NUCLEOTIDE SEQUENCE [LARGE SCALE GENOMIC DNA]</scope>
    <source>
        <strain evidence="4">ATCC 74030 / MF5533</strain>
    </source>
</reference>
<feature type="domain" description="AAA+ ATPase lid" evidence="2">
    <location>
        <begin position="151"/>
        <end position="239"/>
    </location>
</feature>
<dbReference type="Proteomes" id="UP000005446">
    <property type="component" value="Unassembled WGS sequence"/>
</dbReference>
<dbReference type="PANTHER" id="PTHR46411:SF2">
    <property type="entry name" value="AAA+ ATPASE DOMAIN-CONTAINING PROTEIN"/>
    <property type="match status" value="1"/>
</dbReference>
<dbReference type="InterPro" id="IPR056599">
    <property type="entry name" value="AAA_lid_fung"/>
</dbReference>
<dbReference type="Pfam" id="PF23232">
    <property type="entry name" value="AAA_lid_13"/>
    <property type="match status" value="1"/>
</dbReference>
<dbReference type="GO" id="GO:0005524">
    <property type="term" value="F:ATP binding"/>
    <property type="evidence" value="ECO:0007669"/>
    <property type="project" value="InterPro"/>
</dbReference>
<dbReference type="AlphaFoldDB" id="H0EPY6"/>
<dbReference type="OrthoDB" id="10042665at2759"/>
<name>H0EPY6_GLAL7</name>
<sequence>MQEKKWLTLPVDHLSDVKWNKQAFDSLVVDAETKTLITAMVTNQIDAEKNTDLISDKGNGLIVLLHGGPGTGKTLTAESVAELSEKPLYRVTCGDIGTDPEAVEKRNALVSVFLRVLEYYDGILILTSNRVGTFDEAFKSRIQLSLRYENLTRPQRLQVWENFINRLENFDDGEIDLDDIRAHTKELAAYNMNGRHIRNAITTARQLARYKKAPMSYADLVHVINVAGKFDKYLLEMHAGVSEDGLAREYAIR</sequence>
<dbReference type="InterPro" id="IPR027417">
    <property type="entry name" value="P-loop_NTPase"/>
</dbReference>
<protein>
    <submittedName>
        <fullName evidence="3">Uncharacterized protein</fullName>
    </submittedName>
</protein>
<gene>
    <name evidence="3" type="ORF">M7I_4726</name>
</gene>
<proteinExistence type="predicted"/>
<dbReference type="InParanoid" id="H0EPY6"/>
<comment type="caution">
    <text evidence="3">The sequence shown here is derived from an EMBL/GenBank/DDBJ whole genome shotgun (WGS) entry which is preliminary data.</text>
</comment>
<dbReference type="SUPFAM" id="SSF52540">
    <property type="entry name" value="P-loop containing nucleoside triphosphate hydrolases"/>
    <property type="match status" value="1"/>
</dbReference>
<dbReference type="InterPro" id="IPR003959">
    <property type="entry name" value="ATPase_AAA_core"/>
</dbReference>
<dbReference type="HOGENOM" id="CLU_004471_5_0_1"/>